<proteinExistence type="predicted"/>
<dbReference type="PROSITE" id="PS00211">
    <property type="entry name" value="ABC_TRANSPORTER_1"/>
    <property type="match status" value="1"/>
</dbReference>
<name>A0ABR0DHL0_9LAMI</name>
<evidence type="ECO:0000259" key="3">
    <source>
        <dbReference type="PROSITE" id="PS50893"/>
    </source>
</evidence>
<dbReference type="Pfam" id="PF00005">
    <property type="entry name" value="ABC_tran"/>
    <property type="match status" value="1"/>
</dbReference>
<feature type="domain" description="ABC transporter" evidence="3">
    <location>
        <begin position="8"/>
        <end position="226"/>
    </location>
</feature>
<dbReference type="InterPro" id="IPR027417">
    <property type="entry name" value="P-loop_NTPase"/>
</dbReference>
<accession>A0ABR0DHL0</accession>
<dbReference type="Proteomes" id="UP001291926">
    <property type="component" value="Unassembled WGS sequence"/>
</dbReference>
<keyword evidence="1" id="KW-0547">Nucleotide-binding</keyword>
<dbReference type="InterPro" id="IPR003593">
    <property type="entry name" value="AAA+_ATPase"/>
</dbReference>
<protein>
    <recommendedName>
        <fullName evidence="3">ABC transporter domain-containing protein</fullName>
    </recommendedName>
</protein>
<dbReference type="EMBL" id="JAYDYQ010001088">
    <property type="protein sequence ID" value="KAK4488519.1"/>
    <property type="molecule type" value="Genomic_DNA"/>
</dbReference>
<dbReference type="SMART" id="SM00382">
    <property type="entry name" value="AAA"/>
    <property type="match status" value="1"/>
</dbReference>
<evidence type="ECO:0000256" key="2">
    <source>
        <dbReference type="ARBA" id="ARBA00022840"/>
    </source>
</evidence>
<reference evidence="4 5" key="1">
    <citation type="journal article" date="2023" name="bioRxiv">
        <title>Genome report: Whole genome sequence and annotation of Penstemon davidsonii.</title>
        <authorList>
            <person name="Ostevik K.L."/>
            <person name="Alabady M."/>
            <person name="Zhang M."/>
            <person name="Rausher M.D."/>
        </authorList>
    </citation>
    <scope>NUCLEOTIDE SEQUENCE [LARGE SCALE GENOMIC DNA]</scope>
    <source>
        <strain evidence="4">DNT005</strain>
        <tissue evidence="4">Whole leaf</tissue>
    </source>
</reference>
<dbReference type="PANTHER" id="PTHR43394:SF1">
    <property type="entry name" value="ATP-BINDING CASSETTE SUB-FAMILY B MEMBER 10, MITOCHONDRIAL"/>
    <property type="match status" value="1"/>
</dbReference>
<dbReference type="PROSITE" id="PS50893">
    <property type="entry name" value="ABC_TRANSPORTER_2"/>
    <property type="match status" value="1"/>
</dbReference>
<dbReference type="InterPro" id="IPR039421">
    <property type="entry name" value="Type_1_exporter"/>
</dbReference>
<keyword evidence="5" id="KW-1185">Reference proteome</keyword>
<dbReference type="PANTHER" id="PTHR43394">
    <property type="entry name" value="ATP-DEPENDENT PERMEASE MDL1, MITOCHONDRIAL"/>
    <property type="match status" value="1"/>
</dbReference>
<organism evidence="4 5">
    <name type="scientific">Penstemon davidsonii</name>
    <dbReference type="NCBI Taxonomy" id="160366"/>
    <lineage>
        <taxon>Eukaryota</taxon>
        <taxon>Viridiplantae</taxon>
        <taxon>Streptophyta</taxon>
        <taxon>Embryophyta</taxon>
        <taxon>Tracheophyta</taxon>
        <taxon>Spermatophyta</taxon>
        <taxon>Magnoliopsida</taxon>
        <taxon>eudicotyledons</taxon>
        <taxon>Gunneridae</taxon>
        <taxon>Pentapetalae</taxon>
        <taxon>asterids</taxon>
        <taxon>lamiids</taxon>
        <taxon>Lamiales</taxon>
        <taxon>Plantaginaceae</taxon>
        <taxon>Cheloneae</taxon>
        <taxon>Penstemon</taxon>
    </lineage>
</organism>
<evidence type="ECO:0000313" key="5">
    <source>
        <dbReference type="Proteomes" id="UP001291926"/>
    </source>
</evidence>
<evidence type="ECO:0000256" key="1">
    <source>
        <dbReference type="ARBA" id="ARBA00022741"/>
    </source>
</evidence>
<comment type="caution">
    <text evidence="4">The sequence shown here is derived from an EMBL/GenBank/DDBJ whole genome shotgun (WGS) entry which is preliminary data.</text>
</comment>
<keyword evidence="2" id="KW-0067">ATP-binding</keyword>
<gene>
    <name evidence="4" type="ORF">RD792_004283</name>
</gene>
<sequence>MQRLTGCIQFVNVSFHYPSRKMVPILKNLNFSITANEVVAIVGVSGSGKSTLINLLLRLYEPISGEVSIKCILSPDFNQWKSSERDGHQVAERKYWICWAEIKSAAMFANAHEFVSSLPSGYDTIIDDNLLSGGQKQRVAIARAVIRDPAILILDEATSALDAESESYITEILHSMRKDSKTQRTIIIIAHRLSTLKSADRVMVMDKGQIIEVRHSVTQNPSNLNIV</sequence>
<dbReference type="SUPFAM" id="SSF52540">
    <property type="entry name" value="P-loop containing nucleoside triphosphate hydrolases"/>
    <property type="match status" value="1"/>
</dbReference>
<dbReference type="Gene3D" id="3.40.50.300">
    <property type="entry name" value="P-loop containing nucleotide triphosphate hydrolases"/>
    <property type="match status" value="2"/>
</dbReference>
<dbReference type="InterPro" id="IPR003439">
    <property type="entry name" value="ABC_transporter-like_ATP-bd"/>
</dbReference>
<dbReference type="InterPro" id="IPR017871">
    <property type="entry name" value="ABC_transporter-like_CS"/>
</dbReference>
<evidence type="ECO:0000313" key="4">
    <source>
        <dbReference type="EMBL" id="KAK4488519.1"/>
    </source>
</evidence>